<name>A0A9D6LAA5_UNCEI</name>
<accession>A0A9D6LAA5</accession>
<gene>
    <name evidence="1" type="ORF">HY076_05925</name>
</gene>
<dbReference type="Proteomes" id="UP000807850">
    <property type="component" value="Unassembled WGS sequence"/>
</dbReference>
<reference evidence="1" key="1">
    <citation type="submission" date="2020-07" db="EMBL/GenBank/DDBJ databases">
        <title>Huge and variable diversity of episymbiotic CPR bacteria and DPANN archaea in groundwater ecosystems.</title>
        <authorList>
            <person name="He C.Y."/>
            <person name="Keren R."/>
            <person name="Whittaker M."/>
            <person name="Farag I.F."/>
            <person name="Doudna J."/>
            <person name="Cate J.H.D."/>
            <person name="Banfield J.F."/>
        </authorList>
    </citation>
    <scope>NUCLEOTIDE SEQUENCE</scope>
    <source>
        <strain evidence="1">NC_groundwater_928_Pr1_S-0.2um_72_17</strain>
    </source>
</reference>
<protein>
    <submittedName>
        <fullName evidence="1">Uncharacterized protein</fullName>
    </submittedName>
</protein>
<dbReference type="AlphaFoldDB" id="A0A9D6LAA5"/>
<evidence type="ECO:0000313" key="1">
    <source>
        <dbReference type="EMBL" id="MBI3539792.1"/>
    </source>
</evidence>
<evidence type="ECO:0000313" key="2">
    <source>
        <dbReference type="Proteomes" id="UP000807850"/>
    </source>
</evidence>
<comment type="caution">
    <text evidence="1">The sequence shown here is derived from an EMBL/GenBank/DDBJ whole genome shotgun (WGS) entry which is preliminary data.</text>
</comment>
<organism evidence="1 2">
    <name type="scientific">Eiseniibacteriota bacterium</name>
    <dbReference type="NCBI Taxonomy" id="2212470"/>
    <lineage>
        <taxon>Bacteria</taxon>
        <taxon>Candidatus Eiseniibacteriota</taxon>
    </lineage>
</organism>
<proteinExistence type="predicted"/>
<sequence>MQYDDSLRLFREHYCELPPIPINCNWNHVPYWVGVKLLGTHPDPISTKQVTLAAWNWSPGDTARATDIKRYKVMSAGTAADMNDPMFQPFAGDPVDLVCVGPFTQINPGDSVVVDYALVGGVEVQDIQDHARFIQRAFDRDYIVPVPPPSPNLKVVARDRALDLHWDDFPESVPDSTGPVPLDFEGYHLYLGEDRNNLHRIAQFDEAFPPHDTTGFNTGFAGVHRDTTIDGHLYNYRYTVTGLRNGFKYFAAITSYDLGNVQIESLESGVSQNKVEAIPAPAAGELAAGKVYVFPNPYRVEAKWDQGKQVRDHYLWFTNLPQRCTLRVYTLSGDLVYQTEFQGSSYHGEGARGVYDPASELDVSAPTLSGTTFAWNMITKEGQAAATGLYMYSVEDHTGGKRTVGKFLIVKSDREGF</sequence>
<dbReference type="EMBL" id="JACQAY010000187">
    <property type="protein sequence ID" value="MBI3539792.1"/>
    <property type="molecule type" value="Genomic_DNA"/>
</dbReference>